<evidence type="ECO:0000313" key="10">
    <source>
        <dbReference type="Proteomes" id="UP000807716"/>
    </source>
</evidence>
<dbReference type="GO" id="GO:0005737">
    <property type="term" value="C:cytoplasm"/>
    <property type="evidence" value="ECO:0007669"/>
    <property type="project" value="UniProtKB-SubCell"/>
</dbReference>
<evidence type="ECO:0000256" key="8">
    <source>
        <dbReference type="SAM" id="MobiDB-lite"/>
    </source>
</evidence>
<dbReference type="PANTHER" id="PTHR28630:SF31">
    <property type="entry name" value="PEROXIREDOXIN-LIKE 2A"/>
    <property type="match status" value="1"/>
</dbReference>
<keyword evidence="3" id="KW-0676">Redox-active center</keyword>
<dbReference type="AlphaFoldDB" id="A0A9P6UAY3"/>
<evidence type="ECO:0000256" key="4">
    <source>
        <dbReference type="ARBA" id="ARBA00023787"/>
    </source>
</evidence>
<dbReference type="Gene3D" id="3.40.30.10">
    <property type="entry name" value="Glutaredoxin"/>
    <property type="match status" value="1"/>
</dbReference>
<comment type="similarity">
    <text evidence="4">Belongs to the peroxiredoxin-like PRXL2 family. PRXL2A subfamily.</text>
</comment>
<dbReference type="OrthoDB" id="40334at2759"/>
<feature type="compositionally biased region" description="Basic and acidic residues" evidence="8">
    <location>
        <begin position="200"/>
        <end position="217"/>
    </location>
</feature>
<evidence type="ECO:0000256" key="2">
    <source>
        <dbReference type="ARBA" id="ARBA00022490"/>
    </source>
</evidence>
<comment type="caution">
    <text evidence="9">The sequence shown here is derived from an EMBL/GenBank/DDBJ whole genome shotgun (WGS) entry which is preliminary data.</text>
</comment>
<evidence type="ECO:0000256" key="5">
    <source>
        <dbReference type="ARBA" id="ARBA00023849"/>
    </source>
</evidence>
<evidence type="ECO:0000256" key="6">
    <source>
        <dbReference type="ARBA" id="ARBA00032058"/>
    </source>
</evidence>
<evidence type="ECO:0000256" key="1">
    <source>
        <dbReference type="ARBA" id="ARBA00004496"/>
    </source>
</evidence>
<evidence type="ECO:0000256" key="7">
    <source>
        <dbReference type="ARBA" id="ARBA00032129"/>
    </source>
</evidence>
<dbReference type="InterPro" id="IPR032801">
    <property type="entry name" value="PXL2A/B/C"/>
</dbReference>
<dbReference type="Pfam" id="PF13911">
    <property type="entry name" value="AhpC-TSA_2"/>
    <property type="match status" value="1"/>
</dbReference>
<evidence type="ECO:0000313" key="9">
    <source>
        <dbReference type="EMBL" id="KAG0268457.1"/>
    </source>
</evidence>
<sequence length="231" mass="25976">MSAKPTARTSYDQIRSIQLVDFLDIPTERTFEASELWKDKPVIIVVIRRPGCQFCREEATALSSHRDIIESTMGMRMVCIVREKLGADLFQSEAWKRQVYFDPEGAFYKALGGHNKLRVARWETLIKPSFWKHFVRNKRSGIGGNFVGDGSVLGGLLIVDNKNNGSIFYEYEEKVWGDIAPVEEVLQAASQLTGVPVSPEDIKKAQDQSKAHKDKVESGATCDLVPPQETK</sequence>
<protein>
    <recommendedName>
        <fullName evidence="5">Peroxiredoxin-like 2A</fullName>
    </recommendedName>
    <alternativeName>
        <fullName evidence="7">Peroxiredoxin-like 2 activated in M-CSF stimulated monocytes</fullName>
    </alternativeName>
    <alternativeName>
        <fullName evidence="6">Redox-regulatory protein FAM213A</fullName>
    </alternativeName>
</protein>
<dbReference type="PANTHER" id="PTHR28630">
    <property type="match status" value="1"/>
</dbReference>
<reference evidence="9" key="1">
    <citation type="journal article" date="2020" name="Fungal Divers.">
        <title>Resolving the Mortierellaceae phylogeny through synthesis of multi-gene phylogenetics and phylogenomics.</title>
        <authorList>
            <person name="Vandepol N."/>
            <person name="Liber J."/>
            <person name="Desiro A."/>
            <person name="Na H."/>
            <person name="Kennedy M."/>
            <person name="Barry K."/>
            <person name="Grigoriev I.V."/>
            <person name="Miller A.N."/>
            <person name="O'Donnell K."/>
            <person name="Stajich J.E."/>
            <person name="Bonito G."/>
        </authorList>
    </citation>
    <scope>NUCLEOTIDE SEQUENCE</scope>
    <source>
        <strain evidence="9">BC1065</strain>
    </source>
</reference>
<dbReference type="Proteomes" id="UP000807716">
    <property type="component" value="Unassembled WGS sequence"/>
</dbReference>
<name>A0A9P6UAY3_9FUNG</name>
<feature type="region of interest" description="Disordered" evidence="8">
    <location>
        <begin position="195"/>
        <end position="231"/>
    </location>
</feature>
<keyword evidence="10" id="KW-1185">Reference proteome</keyword>
<keyword evidence="2" id="KW-0963">Cytoplasm</keyword>
<gene>
    <name evidence="9" type="ORF">DFQ27_006685</name>
</gene>
<accession>A0A9P6UAY3</accession>
<evidence type="ECO:0000256" key="3">
    <source>
        <dbReference type="ARBA" id="ARBA00023284"/>
    </source>
</evidence>
<dbReference type="SUPFAM" id="SSF52833">
    <property type="entry name" value="Thioredoxin-like"/>
    <property type="match status" value="1"/>
</dbReference>
<dbReference type="InterPro" id="IPR036249">
    <property type="entry name" value="Thioredoxin-like_sf"/>
</dbReference>
<organism evidence="9 10">
    <name type="scientific">Actinomortierella ambigua</name>
    <dbReference type="NCBI Taxonomy" id="1343610"/>
    <lineage>
        <taxon>Eukaryota</taxon>
        <taxon>Fungi</taxon>
        <taxon>Fungi incertae sedis</taxon>
        <taxon>Mucoromycota</taxon>
        <taxon>Mortierellomycotina</taxon>
        <taxon>Mortierellomycetes</taxon>
        <taxon>Mortierellales</taxon>
        <taxon>Mortierellaceae</taxon>
        <taxon>Actinomortierella</taxon>
    </lineage>
</organism>
<comment type="subcellular location">
    <subcellularLocation>
        <location evidence="1">Cytoplasm</location>
    </subcellularLocation>
</comment>
<dbReference type="EMBL" id="JAAAJB010000050">
    <property type="protein sequence ID" value="KAG0268457.1"/>
    <property type="molecule type" value="Genomic_DNA"/>
</dbReference>
<proteinExistence type="inferred from homology"/>